<dbReference type="Proteomes" id="UP000265742">
    <property type="component" value="Unassembled WGS sequence"/>
</dbReference>
<keyword evidence="3" id="KW-1185">Reference proteome</keyword>
<keyword evidence="2" id="KW-0808">Transferase</keyword>
<sequence length="150" mass="16392">MADLELQPLSAATAVAANSLTLKPGQEQYAVPISHAEAEQTVDPEAAWPRVVVEDGVVVGFIKGSFDPHETRPEFRCCIWSINVRADAQGRGVGRFAVHGLADEARSRGFSRLTVIWERGDQGPEDFFLRVGFRPEGETRFGEVIGALDL</sequence>
<protein>
    <submittedName>
        <fullName evidence="2">GNAT family N-acetyltransferase</fullName>
    </submittedName>
</protein>
<dbReference type="InterPro" id="IPR016181">
    <property type="entry name" value="Acyl_CoA_acyltransferase"/>
</dbReference>
<dbReference type="CDD" id="cd04301">
    <property type="entry name" value="NAT_SF"/>
    <property type="match status" value="1"/>
</dbReference>
<dbReference type="Gene3D" id="3.40.630.30">
    <property type="match status" value="1"/>
</dbReference>
<evidence type="ECO:0000313" key="3">
    <source>
        <dbReference type="Proteomes" id="UP000265742"/>
    </source>
</evidence>
<reference evidence="3" key="1">
    <citation type="submission" date="2018-09" db="EMBL/GenBank/DDBJ databases">
        <authorList>
            <person name="Kim I."/>
        </authorList>
    </citation>
    <scope>NUCLEOTIDE SEQUENCE [LARGE SCALE GENOMIC DNA]</scope>
    <source>
        <strain evidence="3">DD4a</strain>
    </source>
</reference>
<dbReference type="InterPro" id="IPR000182">
    <property type="entry name" value="GNAT_dom"/>
</dbReference>
<organism evidence="2 3">
    <name type="scientific">Amnibacterium setariae</name>
    <dbReference type="NCBI Taxonomy" id="2306585"/>
    <lineage>
        <taxon>Bacteria</taxon>
        <taxon>Bacillati</taxon>
        <taxon>Actinomycetota</taxon>
        <taxon>Actinomycetes</taxon>
        <taxon>Micrococcales</taxon>
        <taxon>Microbacteriaceae</taxon>
        <taxon>Amnibacterium</taxon>
    </lineage>
</organism>
<dbReference type="Pfam" id="PF00583">
    <property type="entry name" value="Acetyltransf_1"/>
    <property type="match status" value="1"/>
</dbReference>
<proteinExistence type="predicted"/>
<dbReference type="OrthoDB" id="3526335at2"/>
<dbReference type="SUPFAM" id="SSF55729">
    <property type="entry name" value="Acyl-CoA N-acyltransferases (Nat)"/>
    <property type="match status" value="1"/>
</dbReference>
<evidence type="ECO:0000259" key="1">
    <source>
        <dbReference type="PROSITE" id="PS51186"/>
    </source>
</evidence>
<dbReference type="AlphaFoldDB" id="A0A3A1UAP9"/>
<dbReference type="PROSITE" id="PS51186">
    <property type="entry name" value="GNAT"/>
    <property type="match status" value="1"/>
</dbReference>
<dbReference type="EMBL" id="QXTG01000001">
    <property type="protein sequence ID" value="RIX30406.1"/>
    <property type="molecule type" value="Genomic_DNA"/>
</dbReference>
<feature type="domain" description="N-acetyltransferase" evidence="1">
    <location>
        <begin position="4"/>
        <end position="150"/>
    </location>
</feature>
<comment type="caution">
    <text evidence="2">The sequence shown here is derived from an EMBL/GenBank/DDBJ whole genome shotgun (WGS) entry which is preliminary data.</text>
</comment>
<evidence type="ECO:0000313" key="2">
    <source>
        <dbReference type="EMBL" id="RIX30406.1"/>
    </source>
</evidence>
<dbReference type="GO" id="GO:0016747">
    <property type="term" value="F:acyltransferase activity, transferring groups other than amino-acyl groups"/>
    <property type="evidence" value="ECO:0007669"/>
    <property type="project" value="InterPro"/>
</dbReference>
<accession>A0A3A1UAP9</accession>
<dbReference type="RefSeq" id="WP_119480767.1">
    <property type="nucleotide sequence ID" value="NZ_QXTG01000001.1"/>
</dbReference>
<name>A0A3A1UAP9_9MICO</name>
<gene>
    <name evidence="2" type="ORF">D1781_02945</name>
</gene>